<evidence type="ECO:0000256" key="18">
    <source>
        <dbReference type="ARBA" id="ARBA00023004"/>
    </source>
</evidence>
<dbReference type="InterPro" id="IPR039261">
    <property type="entry name" value="FNR_nucleotide-bd"/>
</dbReference>
<evidence type="ECO:0000256" key="1">
    <source>
        <dbReference type="ARBA" id="ARBA00001974"/>
    </source>
</evidence>
<evidence type="ECO:0000256" key="17">
    <source>
        <dbReference type="ARBA" id="ARBA00022989"/>
    </source>
</evidence>
<dbReference type="Proteomes" id="UP000236449">
    <property type="component" value="Unassembled WGS sequence"/>
</dbReference>
<dbReference type="SUPFAM" id="SSF54292">
    <property type="entry name" value="2Fe-2S ferredoxin-like"/>
    <property type="match status" value="1"/>
</dbReference>
<dbReference type="GO" id="GO:0006814">
    <property type="term" value="P:sodium ion transport"/>
    <property type="evidence" value="ECO:0007669"/>
    <property type="project" value="UniProtKB-UniRule"/>
</dbReference>
<keyword evidence="20 29" id="KW-0520">NAD</keyword>
<keyword evidence="25 29" id="KW-0739">Sodium transport</keyword>
<dbReference type="InterPro" id="IPR012675">
    <property type="entry name" value="Beta-grasp_dom_sf"/>
</dbReference>
<dbReference type="EMBL" id="POSK01000005">
    <property type="protein sequence ID" value="PNI05067.1"/>
    <property type="molecule type" value="Genomic_DNA"/>
</dbReference>
<dbReference type="Proteomes" id="UP000248729">
    <property type="component" value="Unassembled WGS sequence"/>
</dbReference>
<dbReference type="GO" id="GO:0051537">
    <property type="term" value="F:2 iron, 2 sulfur cluster binding"/>
    <property type="evidence" value="ECO:0007669"/>
    <property type="project" value="UniProtKB-KW"/>
</dbReference>
<dbReference type="Pfam" id="PF00111">
    <property type="entry name" value="Fer2"/>
    <property type="match status" value="1"/>
</dbReference>
<evidence type="ECO:0000256" key="9">
    <source>
        <dbReference type="ARBA" id="ARBA00022475"/>
    </source>
</evidence>
<evidence type="ECO:0000313" key="34">
    <source>
        <dbReference type="EMBL" id="RAS69251.1"/>
    </source>
</evidence>
<comment type="cofactor">
    <cofactor evidence="29">
        <name>[2Fe-2S] cluster</name>
        <dbReference type="ChEBI" id="CHEBI:190135"/>
    </cofactor>
    <text evidence="29">Binds 1 [2Fe-2S] cluster.</text>
</comment>
<accession>A0A2J8HCY4</accession>
<evidence type="ECO:0000256" key="14">
    <source>
        <dbReference type="ARBA" id="ARBA00022723"/>
    </source>
</evidence>
<dbReference type="InterPro" id="IPR001041">
    <property type="entry name" value="2Fe-2S_ferredoxin-type"/>
</dbReference>
<organism evidence="33 35">
    <name type="scientific">Vibrio diazotrophicus</name>
    <dbReference type="NCBI Taxonomy" id="685"/>
    <lineage>
        <taxon>Bacteria</taxon>
        <taxon>Pseudomonadati</taxon>
        <taxon>Pseudomonadota</taxon>
        <taxon>Gammaproteobacteria</taxon>
        <taxon>Vibrionales</taxon>
        <taxon>Vibrionaceae</taxon>
        <taxon>Vibrio</taxon>
    </lineage>
</organism>
<feature type="binding site" evidence="29">
    <location>
        <position position="69"/>
    </location>
    <ligand>
        <name>[2Fe-2S] cluster</name>
        <dbReference type="ChEBI" id="CHEBI:190135"/>
    </ligand>
</feature>
<sequence length="407" mass="44959">MDIILGVVMFTLIVLALVLVILFAKSKLVPTGDITISINGDADKSIVTSPGGKLLGALANSGVFVSSACGGGGSCGQCRVKIKSGGGDILPTELDHITKGEAREGERLACQVAVKADMEIELPEEIFGVKKWECTVISNDNKATFIKELKLQIPDGESVPFRAGGYIQIEAPAHHVKYADYDVPEEYRGDWDKFNLFRYESKVDEDIIRAYSMANYPEEFGIIMLNVRIATPPPNNPNVPPGQMSSYIWSLKAGDKCTISGPFGEFFAKDTDAEMVFVGGGAGMAPMRSHIFDQLKRLKSKRKMSYWYGARSKREMFYVEDFDGLAAENDNFVWHCALSDPQPEDNWDGYTGFIHNVLYENYLKDHEAPEDCEYYMCGPPMMNAAVIGMLKDLGVEDENILLDDFGG</sequence>
<dbReference type="PANTHER" id="PTHR43644:SF1">
    <property type="entry name" value="NAD(P)H-FLAVIN REDUCTASE"/>
    <property type="match status" value="1"/>
</dbReference>
<evidence type="ECO:0000256" key="28">
    <source>
        <dbReference type="ARBA" id="ARBA00048891"/>
    </source>
</evidence>
<dbReference type="SUPFAM" id="SSF52343">
    <property type="entry name" value="Ferredoxin reductase-like, C-terminal NADP-linked domain"/>
    <property type="match status" value="1"/>
</dbReference>
<name>A0A2J8HCY4_VIBDI</name>
<dbReference type="GeneID" id="94025564"/>
<evidence type="ECO:0000256" key="10">
    <source>
        <dbReference type="ARBA" id="ARBA00022519"/>
    </source>
</evidence>
<evidence type="ECO:0000256" key="19">
    <source>
        <dbReference type="ARBA" id="ARBA00023014"/>
    </source>
</evidence>
<dbReference type="FunFam" id="2.40.30.10:FF:000064">
    <property type="entry name" value="Na(+)-translocating NADH-quinone reductase subunit F"/>
    <property type="match status" value="1"/>
</dbReference>
<feature type="binding site" evidence="29">
    <location>
        <position position="110"/>
    </location>
    <ligand>
        <name>[2Fe-2S] cluster</name>
        <dbReference type="ChEBI" id="CHEBI:190135"/>
    </ligand>
</feature>
<dbReference type="GO" id="GO:0046872">
    <property type="term" value="F:metal ion binding"/>
    <property type="evidence" value="ECO:0007669"/>
    <property type="project" value="UniProtKB-KW"/>
</dbReference>
<keyword evidence="16 29" id="KW-1278">Translocase</keyword>
<keyword evidence="24 29" id="KW-0472">Membrane</keyword>
<comment type="catalytic activity">
    <reaction evidence="28 29">
        <text>a ubiquinone + n Na(+)(in) + NADH + H(+) = a ubiquinol + n Na(+)(out) + NAD(+)</text>
        <dbReference type="Rhea" id="RHEA:47748"/>
        <dbReference type="Rhea" id="RHEA-COMP:9565"/>
        <dbReference type="Rhea" id="RHEA-COMP:9566"/>
        <dbReference type="ChEBI" id="CHEBI:15378"/>
        <dbReference type="ChEBI" id="CHEBI:16389"/>
        <dbReference type="ChEBI" id="CHEBI:17976"/>
        <dbReference type="ChEBI" id="CHEBI:29101"/>
        <dbReference type="ChEBI" id="CHEBI:57540"/>
        <dbReference type="ChEBI" id="CHEBI:57945"/>
        <dbReference type="EC" id="7.2.1.1"/>
    </reaction>
</comment>
<keyword evidence="11 29" id="KW-0285">Flavoprotein</keyword>
<feature type="domain" description="FAD-binding FR-type" evidence="31">
    <location>
        <begin position="129"/>
        <end position="269"/>
    </location>
</feature>
<evidence type="ECO:0000256" key="29">
    <source>
        <dbReference type="HAMAP-Rule" id="MF_00430"/>
    </source>
</evidence>
<feature type="domain" description="2Fe-2S ferredoxin-type" evidence="30">
    <location>
        <begin position="32"/>
        <end position="126"/>
    </location>
</feature>
<keyword evidence="21 29" id="KW-0915">Sodium</keyword>
<dbReference type="InterPro" id="IPR017938">
    <property type="entry name" value="Riboflavin_synthase-like_b-brl"/>
</dbReference>
<dbReference type="InterPro" id="IPR001433">
    <property type="entry name" value="OxRdtase_FAD/NAD-bd"/>
</dbReference>
<comment type="function">
    <text evidence="2 29">NQR complex catalyzes the reduction of ubiquinone-1 to ubiquinol by two successive reactions, coupled with the transport of Na(+) ions from the cytoplasm to the periplasm. The first step is catalyzed by NqrF, which accepts electrons from NADH and reduces ubiquinone-1 to ubisemiquinone by a one-electron transfer pathway.</text>
</comment>
<dbReference type="SUPFAM" id="SSF63380">
    <property type="entry name" value="Riboflavin synthase domain-like"/>
    <property type="match status" value="1"/>
</dbReference>
<evidence type="ECO:0000256" key="11">
    <source>
        <dbReference type="ARBA" id="ARBA00022630"/>
    </source>
</evidence>
<evidence type="ECO:0000313" key="32">
    <source>
        <dbReference type="EMBL" id="PNH99894.1"/>
    </source>
</evidence>
<dbReference type="InterPro" id="IPR008333">
    <property type="entry name" value="Cbr1-like_FAD-bd_dom"/>
</dbReference>
<dbReference type="EMBL" id="POSM01000022">
    <property type="protein sequence ID" value="PNH99894.1"/>
    <property type="molecule type" value="Genomic_DNA"/>
</dbReference>
<evidence type="ECO:0000313" key="37">
    <source>
        <dbReference type="Proteomes" id="UP000248729"/>
    </source>
</evidence>
<feature type="binding site" evidence="29">
    <location>
        <position position="78"/>
    </location>
    <ligand>
        <name>[2Fe-2S] cluster</name>
        <dbReference type="ChEBI" id="CHEBI:190135"/>
    </ligand>
</feature>
<evidence type="ECO:0000256" key="16">
    <source>
        <dbReference type="ARBA" id="ARBA00022967"/>
    </source>
</evidence>
<dbReference type="InterPro" id="IPR017927">
    <property type="entry name" value="FAD-bd_FR_type"/>
</dbReference>
<dbReference type="EMBL" id="QLTR01000002">
    <property type="protein sequence ID" value="RAS69251.1"/>
    <property type="molecule type" value="Genomic_DNA"/>
</dbReference>
<dbReference type="PIRSF" id="PIRSF000044">
    <property type="entry name" value="Cis_Diol_DH_RD"/>
    <property type="match status" value="1"/>
</dbReference>
<dbReference type="InterPro" id="IPR010205">
    <property type="entry name" value="NqrF"/>
</dbReference>
<keyword evidence="18 29" id="KW-0408">Iron</keyword>
<dbReference type="InterPro" id="IPR036010">
    <property type="entry name" value="2Fe-2S_ferredoxin-like_sf"/>
</dbReference>
<keyword evidence="22 29" id="KW-0406">Ion transport</keyword>
<evidence type="ECO:0000256" key="3">
    <source>
        <dbReference type="ARBA" id="ARBA00004377"/>
    </source>
</evidence>
<evidence type="ECO:0000256" key="26">
    <source>
        <dbReference type="ARBA" id="ARBA00030032"/>
    </source>
</evidence>
<keyword evidence="36" id="KW-1185">Reference proteome</keyword>
<evidence type="ECO:0000256" key="22">
    <source>
        <dbReference type="ARBA" id="ARBA00023065"/>
    </source>
</evidence>
<dbReference type="GO" id="GO:0016655">
    <property type="term" value="F:oxidoreductase activity, acting on NAD(P)H, quinone or similar compound as acceptor"/>
    <property type="evidence" value="ECO:0007669"/>
    <property type="project" value="InterPro"/>
</dbReference>
<keyword evidence="10" id="KW-0997">Cell inner membrane</keyword>
<comment type="similarity">
    <text evidence="4 29">Belongs to the NqrF family.</text>
</comment>
<reference evidence="35 36" key="1">
    <citation type="submission" date="2018-01" db="EMBL/GenBank/DDBJ databases">
        <title>Draft genome sequences of six Vibrio diazotrophicus strains isolated from deep-sea sediments of the Baltic Sea.</title>
        <authorList>
            <person name="Castillo D."/>
            <person name="Vandieken V."/>
            <person name="Chiang O."/>
            <person name="Middelboe M."/>
        </authorList>
    </citation>
    <scope>NUCLEOTIDE SEQUENCE [LARGE SCALE GENOMIC DNA]</scope>
    <source>
        <strain evidence="33 35">60.27F</strain>
        <strain evidence="32 36">65.10M</strain>
    </source>
</reference>
<dbReference type="NCBIfam" id="TIGR01941">
    <property type="entry name" value="nqrF"/>
    <property type="match status" value="1"/>
</dbReference>
<evidence type="ECO:0000256" key="4">
    <source>
        <dbReference type="ARBA" id="ARBA00005570"/>
    </source>
</evidence>
<evidence type="ECO:0000259" key="30">
    <source>
        <dbReference type="PROSITE" id="PS51085"/>
    </source>
</evidence>
<dbReference type="GO" id="GO:0009055">
    <property type="term" value="F:electron transfer activity"/>
    <property type="evidence" value="ECO:0007669"/>
    <property type="project" value="UniProtKB-UniRule"/>
</dbReference>
<dbReference type="Gene3D" id="2.40.30.10">
    <property type="entry name" value="Translation factors"/>
    <property type="match status" value="1"/>
</dbReference>
<dbReference type="PANTHER" id="PTHR43644">
    <property type="entry name" value="NA(+)-TRANSLOCATING NADH-QUINONE REDUCTASE SUBUNIT"/>
    <property type="match status" value="1"/>
</dbReference>
<dbReference type="Gene3D" id="3.10.20.30">
    <property type="match status" value="1"/>
</dbReference>
<keyword evidence="9 29" id="KW-1003">Cell membrane</keyword>
<keyword evidence="8 29" id="KW-0813">Transport</keyword>
<evidence type="ECO:0000256" key="23">
    <source>
        <dbReference type="ARBA" id="ARBA00023075"/>
    </source>
</evidence>
<comment type="subcellular location">
    <subcellularLocation>
        <location evidence="3">Cell inner membrane</location>
        <topology evidence="3">Single-pass membrane protein</topology>
    </subcellularLocation>
    <subcellularLocation>
        <location evidence="29">Cell membrane</location>
        <topology evidence="29">Single-pass membrane protein</topology>
    </subcellularLocation>
</comment>
<keyword evidence="17 29" id="KW-1133">Transmembrane helix</keyword>
<evidence type="ECO:0000313" key="33">
    <source>
        <dbReference type="EMBL" id="PNI05067.1"/>
    </source>
</evidence>
<evidence type="ECO:0000259" key="31">
    <source>
        <dbReference type="PROSITE" id="PS51384"/>
    </source>
</evidence>
<evidence type="ECO:0000256" key="2">
    <source>
        <dbReference type="ARBA" id="ARBA00002972"/>
    </source>
</evidence>
<comment type="caution">
    <text evidence="33">The sequence shown here is derived from an EMBL/GenBank/DDBJ whole genome shotgun (WGS) entry which is preliminary data.</text>
</comment>
<evidence type="ECO:0000256" key="5">
    <source>
        <dbReference type="ARBA" id="ARBA00011309"/>
    </source>
</evidence>
<evidence type="ECO:0000256" key="25">
    <source>
        <dbReference type="ARBA" id="ARBA00023201"/>
    </source>
</evidence>
<keyword evidence="12 29" id="KW-0812">Transmembrane</keyword>
<dbReference type="HAMAP" id="MF_00430">
    <property type="entry name" value="NqrF"/>
    <property type="match status" value="1"/>
</dbReference>
<evidence type="ECO:0000313" key="36">
    <source>
        <dbReference type="Proteomes" id="UP000236547"/>
    </source>
</evidence>
<dbReference type="GO" id="GO:0071949">
    <property type="term" value="F:FAD binding"/>
    <property type="evidence" value="ECO:0007669"/>
    <property type="project" value="UniProtKB-ARBA"/>
</dbReference>
<comment type="subunit">
    <text evidence="5 29">Composed of six subunits; NqrA, NqrB, NqrC, NqrD, NqrE and NqrF.</text>
</comment>
<dbReference type="AlphaFoldDB" id="A0A2J8HCY4"/>
<evidence type="ECO:0000256" key="12">
    <source>
        <dbReference type="ARBA" id="ARBA00022692"/>
    </source>
</evidence>
<dbReference type="CDD" id="cd00207">
    <property type="entry name" value="fer2"/>
    <property type="match status" value="1"/>
</dbReference>
<dbReference type="GO" id="GO:0005886">
    <property type="term" value="C:plasma membrane"/>
    <property type="evidence" value="ECO:0007669"/>
    <property type="project" value="UniProtKB-SubCell"/>
</dbReference>
<evidence type="ECO:0000256" key="27">
    <source>
        <dbReference type="ARBA" id="ARBA00030787"/>
    </source>
</evidence>
<comment type="cofactor">
    <cofactor evidence="1 29">
        <name>FAD</name>
        <dbReference type="ChEBI" id="CHEBI:57692"/>
    </cofactor>
</comment>
<dbReference type="Pfam" id="PF00175">
    <property type="entry name" value="NAD_binding_1"/>
    <property type="match status" value="1"/>
</dbReference>
<dbReference type="PROSITE" id="PS51085">
    <property type="entry name" value="2FE2S_FER_2"/>
    <property type="match status" value="1"/>
</dbReference>
<keyword evidence="23 29" id="KW-0830">Ubiquinone</keyword>
<evidence type="ECO:0000256" key="7">
    <source>
        <dbReference type="ARBA" id="ARBA00019729"/>
    </source>
</evidence>
<dbReference type="OrthoDB" id="9806195at2"/>
<evidence type="ECO:0000256" key="15">
    <source>
        <dbReference type="ARBA" id="ARBA00022827"/>
    </source>
</evidence>
<reference evidence="34 37" key="2">
    <citation type="submission" date="2018-06" db="EMBL/GenBank/DDBJ databases">
        <title>Freshwater and sediment microbial communities from various areas in North America, analyzing microbe dynamics in response to fracking.</title>
        <authorList>
            <person name="Lamendella R."/>
        </authorList>
    </citation>
    <scope>NUCLEOTIDE SEQUENCE [LARGE SCALE GENOMIC DNA]</scope>
    <source>
        <strain evidence="34 37">99A</strain>
    </source>
</reference>
<dbReference type="PROSITE" id="PS51384">
    <property type="entry name" value="FAD_FR"/>
    <property type="match status" value="1"/>
</dbReference>
<evidence type="ECO:0000256" key="13">
    <source>
        <dbReference type="ARBA" id="ARBA00022714"/>
    </source>
</evidence>
<keyword evidence="14 29" id="KW-0479">Metal-binding</keyword>
<evidence type="ECO:0000256" key="24">
    <source>
        <dbReference type="ARBA" id="ARBA00023136"/>
    </source>
</evidence>
<proteinExistence type="inferred from homology"/>
<keyword evidence="15 29" id="KW-0274">FAD</keyword>
<feature type="binding site" evidence="29">
    <location>
        <position position="75"/>
    </location>
    <ligand>
        <name>[2Fe-2S] cluster</name>
        <dbReference type="ChEBI" id="CHEBI:190135"/>
    </ligand>
</feature>
<keyword evidence="13 29" id="KW-0001">2Fe-2S</keyword>
<evidence type="ECO:0000313" key="35">
    <source>
        <dbReference type="Proteomes" id="UP000236449"/>
    </source>
</evidence>
<protein>
    <recommendedName>
        <fullName evidence="7 29">Na(+)-translocating NADH-quinone reductase subunit F</fullName>
        <shortName evidence="29">Na(+)-NQR subunit F</shortName>
        <shortName evidence="29">Na(+)-translocating NQR subunit F</shortName>
        <ecNumber evidence="6 29">7.2.1.1</ecNumber>
    </recommendedName>
    <alternativeName>
        <fullName evidence="27 29">NQR complex subunit F</fullName>
    </alternativeName>
    <alternativeName>
        <fullName evidence="26 29">NQR-1 subunit F</fullName>
    </alternativeName>
</protein>
<dbReference type="EC" id="7.2.1.1" evidence="6 29"/>
<dbReference type="CDD" id="cd06188">
    <property type="entry name" value="NADH_quinone_reductase"/>
    <property type="match status" value="1"/>
</dbReference>
<dbReference type="FunFam" id="3.40.50.80:FF:000014">
    <property type="entry name" value="Na(+)-translocating NADH-quinone reductase subunit F"/>
    <property type="match status" value="1"/>
</dbReference>
<evidence type="ECO:0000256" key="6">
    <source>
        <dbReference type="ARBA" id="ARBA00013099"/>
    </source>
</evidence>
<dbReference type="Proteomes" id="UP000236547">
    <property type="component" value="Unassembled WGS sequence"/>
</dbReference>
<evidence type="ECO:0000256" key="21">
    <source>
        <dbReference type="ARBA" id="ARBA00023053"/>
    </source>
</evidence>
<evidence type="ECO:0000256" key="8">
    <source>
        <dbReference type="ARBA" id="ARBA00022448"/>
    </source>
</evidence>
<dbReference type="Pfam" id="PF00970">
    <property type="entry name" value="FAD_binding_6"/>
    <property type="match status" value="1"/>
</dbReference>
<dbReference type="FunFam" id="3.10.20.30:FF:000024">
    <property type="entry name" value="Na(+)-translocating NADH-quinone reductase subunit F"/>
    <property type="match status" value="1"/>
</dbReference>
<dbReference type="RefSeq" id="WP_042480211.1">
    <property type="nucleotide sequence ID" value="NZ_CBCRWT010000001.1"/>
</dbReference>
<gene>
    <name evidence="29 33" type="primary">nqrF</name>
    <name evidence="33" type="ORF">C1N32_09735</name>
    <name evidence="32" type="ORF">C1O25_14840</name>
    <name evidence="34" type="ORF">DET48_10280</name>
</gene>
<dbReference type="Gene3D" id="3.40.50.80">
    <property type="entry name" value="Nucleotide-binding domain of ferredoxin-NADP reductase (FNR) module"/>
    <property type="match status" value="1"/>
</dbReference>
<evidence type="ECO:0000256" key="20">
    <source>
        <dbReference type="ARBA" id="ARBA00023027"/>
    </source>
</evidence>
<keyword evidence="19 29" id="KW-0411">Iron-sulfur</keyword>